<name>A0A451DI53_9GAMM</name>
<dbReference type="GO" id="GO:0140662">
    <property type="term" value="F:ATP-dependent protein folding chaperone"/>
    <property type="evidence" value="ECO:0007669"/>
    <property type="project" value="InterPro"/>
</dbReference>
<dbReference type="PROSITE" id="PS01036">
    <property type="entry name" value="HSP70_3"/>
    <property type="match status" value="1"/>
</dbReference>
<dbReference type="Gene3D" id="2.60.34.10">
    <property type="entry name" value="Substrate Binding Domain Of DNAk, Chain A, domain 1"/>
    <property type="match status" value="1"/>
</dbReference>
<evidence type="ECO:0000313" key="4">
    <source>
        <dbReference type="EMBL" id="VFP86299.1"/>
    </source>
</evidence>
<protein>
    <submittedName>
        <fullName evidence="4">Chaperone protein HscA, partial</fullName>
    </submittedName>
</protein>
<proteinExistence type="inferred from homology"/>
<keyword evidence="2" id="KW-0547">Nucleotide-binding</keyword>
<dbReference type="PROSITE" id="PS00329">
    <property type="entry name" value="HSP70_2"/>
    <property type="match status" value="1"/>
</dbReference>
<accession>A0A451DI53</accession>
<dbReference type="InterPro" id="IPR013126">
    <property type="entry name" value="Hsp_70_fam"/>
</dbReference>
<dbReference type="Proteomes" id="UP000294449">
    <property type="component" value="Chromosome"/>
</dbReference>
<evidence type="ECO:0000256" key="1">
    <source>
        <dbReference type="ARBA" id="ARBA00007381"/>
    </source>
</evidence>
<dbReference type="InterPro" id="IPR018181">
    <property type="entry name" value="Heat_shock_70_CS"/>
</dbReference>
<dbReference type="Pfam" id="PF00012">
    <property type="entry name" value="HSP70"/>
    <property type="match status" value="1"/>
</dbReference>
<dbReference type="EMBL" id="LR217732">
    <property type="protein sequence ID" value="VFP86299.1"/>
    <property type="molecule type" value="Genomic_DNA"/>
</dbReference>
<evidence type="ECO:0000313" key="5">
    <source>
        <dbReference type="Proteomes" id="UP000294449"/>
    </source>
</evidence>
<gene>
    <name evidence="4" type="primary">hscA</name>
    <name evidence="4" type="ORF">BUCIPSTX3056_408</name>
</gene>
<reference evidence="4 5" key="1">
    <citation type="submission" date="2019-02" db="EMBL/GenBank/DDBJ databases">
        <authorList>
            <person name="Manzano-Marin A."/>
            <person name="Manzano-Marin A."/>
        </authorList>
    </citation>
    <scope>NUCLEOTIDE SEQUENCE [LARGE SCALE GENOMIC DNA]</scope>
    <source>
        <strain evidence="4 5">BuCipseudotaxifoliae</strain>
    </source>
</reference>
<dbReference type="OrthoDB" id="9766019at2"/>
<dbReference type="Gene3D" id="3.90.640.10">
    <property type="entry name" value="Actin, Chain A, domain 4"/>
    <property type="match status" value="1"/>
</dbReference>
<dbReference type="SUPFAM" id="SSF53067">
    <property type="entry name" value="Actin-like ATPase domain"/>
    <property type="match status" value="2"/>
</dbReference>
<dbReference type="AlphaFoldDB" id="A0A451DI53"/>
<dbReference type="InterPro" id="IPR043129">
    <property type="entry name" value="ATPase_NBD"/>
</dbReference>
<comment type="similarity">
    <text evidence="1">Belongs to the heat shock protein 70 family.</text>
</comment>
<dbReference type="PRINTS" id="PR00301">
    <property type="entry name" value="HEATSHOCK70"/>
</dbReference>
<dbReference type="RefSeq" id="WP_154029451.1">
    <property type="nucleotide sequence ID" value="NZ_LR217732.1"/>
</dbReference>
<dbReference type="SUPFAM" id="SSF100920">
    <property type="entry name" value="Heat shock protein 70kD (HSP70), peptide-binding domain"/>
    <property type="match status" value="1"/>
</dbReference>
<dbReference type="PANTHER" id="PTHR19375">
    <property type="entry name" value="HEAT SHOCK PROTEIN 70KDA"/>
    <property type="match status" value="1"/>
</dbReference>
<dbReference type="Gene3D" id="3.30.420.40">
    <property type="match status" value="2"/>
</dbReference>
<dbReference type="InterPro" id="IPR029047">
    <property type="entry name" value="HSP70_peptide-bd_sf"/>
</dbReference>
<dbReference type="GO" id="GO:0005524">
    <property type="term" value="F:ATP binding"/>
    <property type="evidence" value="ECO:0007669"/>
    <property type="project" value="UniProtKB-KW"/>
</dbReference>
<keyword evidence="3" id="KW-0067">ATP-binding</keyword>
<dbReference type="STRING" id="655384.GCA_900128595_00410"/>
<organism evidence="4 5">
    <name type="scientific">Buchnera aphidicola</name>
    <name type="common">Cinara pseudotaxifoliae</name>
    <dbReference type="NCBI Taxonomy" id="655384"/>
    <lineage>
        <taxon>Bacteria</taxon>
        <taxon>Pseudomonadati</taxon>
        <taxon>Pseudomonadota</taxon>
        <taxon>Gammaproteobacteria</taxon>
        <taxon>Enterobacterales</taxon>
        <taxon>Erwiniaceae</taxon>
        <taxon>Buchnera</taxon>
    </lineage>
</organism>
<dbReference type="Gene3D" id="3.30.30.30">
    <property type="match status" value="1"/>
</dbReference>
<sequence>MKKKKIIIGIDFGTTYCLVSTVINNKTVILKAFNKKKFFPTIIHFKKNHTIIGWKAQKFLHTDVENTITSIKRFIGISYSELKKKKINIPYKISCNKNNELTFHTNAGEITVSDIIQKIFTYIKNKIEKKFQTSICGVIITVPAYFNNIQKKIIRKSAKLSKIKLLRLLNEPTAAAVAYGLEKKRKGFICIYDIGGGTFDISILKISEGIFEVLSTNGDCQLGGDDFDNLLACFLYSKMKKKPFFTQKLFKTLLIIAEKIKIQLSKKSFVTMKFLNSQINCSVLEFNKLIYPYVQKTLSILKQALQDAKIKKKQVKDIILVGGSTYIPLIRKKIHDFFKKKPSQLINPIEVVACGAGLQANFLHYKRNQNIQSILLLDIIPISIGIELLGGIMEKMIVKGSKIPTEVVKIFTTFKDNQTGFCINIFQGENKYVKNCKLLKKFKIKKLPPKKAGEIKIIIIFHIDVDGLLSVIVQEKISKIKHRVKMDTVYHYKNNDKKK</sequence>
<evidence type="ECO:0000256" key="3">
    <source>
        <dbReference type="ARBA" id="ARBA00022840"/>
    </source>
</evidence>
<evidence type="ECO:0000256" key="2">
    <source>
        <dbReference type="ARBA" id="ARBA00022741"/>
    </source>
</evidence>